<evidence type="ECO:0000256" key="1">
    <source>
        <dbReference type="SAM" id="SignalP"/>
    </source>
</evidence>
<dbReference type="AlphaFoldDB" id="A0A9W8YNI3"/>
<feature type="signal peptide" evidence="1">
    <location>
        <begin position="1"/>
        <end position="19"/>
    </location>
</feature>
<sequence length="151" mass="16574">MLLLLGGAAIWPIAQLVAAQPTTNQASGIALNTTANSPDSFKSWASFCNDYDCSEGCGEWVDITNTGCLAENYRRSIKFKSDYGPDVRGGLVYSPGNSCSCQRECDAFYFPNGEGCLVLNTTINYETFSYRLIGHDWLASVIRHLVNMFDS</sequence>
<evidence type="ECO:0000313" key="3">
    <source>
        <dbReference type="Proteomes" id="UP001140453"/>
    </source>
</evidence>
<keyword evidence="1" id="KW-0732">Signal</keyword>
<comment type="caution">
    <text evidence="2">The sequence shown here is derived from an EMBL/GenBank/DDBJ whole genome shotgun (WGS) entry which is preliminary data.</text>
</comment>
<reference evidence="2" key="1">
    <citation type="submission" date="2022-10" db="EMBL/GenBank/DDBJ databases">
        <title>Tapping the CABI collections for fungal endophytes: first genome assemblies for Collariella, Neodidymelliopsis, Ascochyta clinopodiicola, Didymella pomorum, Didymosphaeria variabile, Neocosmospora piperis and Neocucurbitaria cava.</title>
        <authorList>
            <person name="Hill R."/>
        </authorList>
    </citation>
    <scope>NUCLEOTIDE SEQUENCE</scope>
    <source>
        <strain evidence="2">IMI 355082</strain>
    </source>
</reference>
<organism evidence="2 3">
    <name type="scientific">Gnomoniopsis smithogilvyi</name>
    <dbReference type="NCBI Taxonomy" id="1191159"/>
    <lineage>
        <taxon>Eukaryota</taxon>
        <taxon>Fungi</taxon>
        <taxon>Dikarya</taxon>
        <taxon>Ascomycota</taxon>
        <taxon>Pezizomycotina</taxon>
        <taxon>Sordariomycetes</taxon>
        <taxon>Sordariomycetidae</taxon>
        <taxon>Diaporthales</taxon>
        <taxon>Gnomoniaceae</taxon>
        <taxon>Gnomoniopsis</taxon>
    </lineage>
</organism>
<gene>
    <name evidence="2" type="ORF">N0V93_009784</name>
</gene>
<keyword evidence="3" id="KW-1185">Reference proteome</keyword>
<feature type="chain" id="PRO_5040823096" evidence="1">
    <location>
        <begin position="20"/>
        <end position="151"/>
    </location>
</feature>
<dbReference type="OrthoDB" id="4670611at2759"/>
<accession>A0A9W8YNI3</accession>
<proteinExistence type="predicted"/>
<name>A0A9W8YNI3_9PEZI</name>
<evidence type="ECO:0000313" key="2">
    <source>
        <dbReference type="EMBL" id="KAJ4386885.1"/>
    </source>
</evidence>
<dbReference type="Proteomes" id="UP001140453">
    <property type="component" value="Unassembled WGS sequence"/>
</dbReference>
<protein>
    <submittedName>
        <fullName evidence="2">Uncharacterized protein</fullName>
    </submittedName>
</protein>
<dbReference type="EMBL" id="JAPEVB010000006">
    <property type="protein sequence ID" value="KAJ4386885.1"/>
    <property type="molecule type" value="Genomic_DNA"/>
</dbReference>